<keyword evidence="3" id="KW-1185">Reference proteome</keyword>
<dbReference type="InterPro" id="IPR027266">
    <property type="entry name" value="TrmE/GcvT-like"/>
</dbReference>
<evidence type="ECO:0000313" key="2">
    <source>
        <dbReference type="EMBL" id="AHD03646.1"/>
    </source>
</evidence>
<dbReference type="KEGG" id="lmd:METH_22720"/>
<dbReference type="AlphaFoldDB" id="V9VY31"/>
<protein>
    <recommendedName>
        <fullName evidence="1">GCVT N-terminal domain-containing protein</fullName>
    </recommendedName>
</protein>
<sequence>MGPKSRDVLAAVTKADLSNEGFAFGTGQTIDCGYATAMANRMAYVGELGWELIVPTEFMAGVYETVMQATAAYGVRDAGYYVRDGLRLEKGFCAWSRELTPDIMPMQAGLSFAVDFDKPGGFVGMEALLAAKEDPTDLNRASCSWS</sequence>
<feature type="domain" description="GCVT N-terminal" evidence="1">
    <location>
        <begin position="1"/>
        <end position="118"/>
    </location>
</feature>
<evidence type="ECO:0000259" key="1">
    <source>
        <dbReference type="Pfam" id="PF01571"/>
    </source>
</evidence>
<accession>V9VY31</accession>
<geneLocation type="plasmid" evidence="3">
    <name>2</name>
</geneLocation>
<dbReference type="InterPro" id="IPR028896">
    <property type="entry name" value="GcvT/YgfZ/DmdA"/>
</dbReference>
<dbReference type="PANTHER" id="PTHR43757">
    <property type="entry name" value="AMINOMETHYLTRANSFERASE"/>
    <property type="match status" value="1"/>
</dbReference>
<reference evidence="2 3" key="1">
    <citation type="submission" date="2013-09" db="EMBL/GenBank/DDBJ databases">
        <authorList>
            <consortium name="DOE Joint Genome Institute"/>
            <person name="Klenk H.-P."/>
            <person name="Huntemann M."/>
            <person name="Han J."/>
            <person name="Chen A."/>
            <person name="Kyrpides N."/>
            <person name="Mavromatis K."/>
            <person name="Markowitz V."/>
            <person name="Palaniappan K."/>
            <person name="Ivanova N."/>
            <person name="Schaumberg A."/>
            <person name="Pati A."/>
            <person name="Liolios K."/>
            <person name="Nordberg H.P."/>
            <person name="Cantor M.N."/>
            <person name="Hua S.X."/>
            <person name="Woyke T."/>
        </authorList>
    </citation>
    <scope>NUCLEOTIDE SEQUENCE [LARGE SCALE GENOMIC DNA]</scope>
    <source>
        <strain evidence="2 3">DSM 14336</strain>
        <plasmid evidence="3">2</plasmid>
    </source>
</reference>
<dbReference type="Proteomes" id="UP000018780">
    <property type="component" value="Plasmid unnamed2"/>
</dbReference>
<dbReference type="SUPFAM" id="SSF103025">
    <property type="entry name" value="Folate-binding domain"/>
    <property type="match status" value="1"/>
</dbReference>
<evidence type="ECO:0000313" key="3">
    <source>
        <dbReference type="Proteomes" id="UP000018780"/>
    </source>
</evidence>
<proteinExistence type="predicted"/>
<organism evidence="2 3">
    <name type="scientific">Leisingera methylohalidivorans DSM 14336</name>
    <dbReference type="NCBI Taxonomy" id="999552"/>
    <lineage>
        <taxon>Bacteria</taxon>
        <taxon>Pseudomonadati</taxon>
        <taxon>Pseudomonadota</taxon>
        <taxon>Alphaproteobacteria</taxon>
        <taxon>Rhodobacterales</taxon>
        <taxon>Roseobacteraceae</taxon>
        <taxon>Leisingera</taxon>
    </lineage>
</organism>
<name>V9VY31_9RHOB</name>
<dbReference type="HOGENOM" id="CLU_1775106_0_0_5"/>
<dbReference type="InterPro" id="IPR006222">
    <property type="entry name" value="GCVT_N"/>
</dbReference>
<dbReference type="PANTHER" id="PTHR43757:SF2">
    <property type="entry name" value="AMINOMETHYLTRANSFERASE, MITOCHONDRIAL"/>
    <property type="match status" value="1"/>
</dbReference>
<dbReference type="RefSeq" id="WP_024092443.1">
    <property type="nucleotide sequence ID" value="NC_023136.1"/>
</dbReference>
<dbReference type="Pfam" id="PF01571">
    <property type="entry name" value="GCV_T"/>
    <property type="match status" value="1"/>
</dbReference>
<keyword evidence="2" id="KW-0614">Plasmid</keyword>
<gene>
    <name evidence="2" type="ORF">METH_22720</name>
</gene>
<dbReference type="EMBL" id="CP006775">
    <property type="protein sequence ID" value="AHD03646.1"/>
    <property type="molecule type" value="Genomic_DNA"/>
</dbReference>
<dbReference type="Gene3D" id="3.30.1360.120">
    <property type="entry name" value="Probable tRNA modification gtpase trme, domain 1"/>
    <property type="match status" value="1"/>
</dbReference>
<dbReference type="PATRIC" id="fig|999552.6.peg.4490"/>